<evidence type="ECO:0000259" key="10">
    <source>
        <dbReference type="Pfam" id="PF00365"/>
    </source>
</evidence>
<keyword evidence="8" id="KW-0324">Glycolysis</keyword>
<dbReference type="InterPro" id="IPR022953">
    <property type="entry name" value="ATP_PFK"/>
</dbReference>
<dbReference type="OrthoDB" id="9802503at2"/>
<dbReference type="GO" id="GO:0042802">
    <property type="term" value="F:identical protein binding"/>
    <property type="evidence" value="ECO:0007669"/>
    <property type="project" value="TreeGrafter"/>
</dbReference>
<dbReference type="GO" id="GO:0070095">
    <property type="term" value="F:fructose-6-phosphate binding"/>
    <property type="evidence" value="ECO:0007669"/>
    <property type="project" value="TreeGrafter"/>
</dbReference>
<dbReference type="GO" id="GO:0046872">
    <property type="term" value="F:metal ion binding"/>
    <property type="evidence" value="ECO:0007669"/>
    <property type="project" value="UniProtKB-KW"/>
</dbReference>
<dbReference type="EMBL" id="QTTQ01000013">
    <property type="protein sequence ID" value="REE78865.1"/>
    <property type="molecule type" value="Genomic_DNA"/>
</dbReference>
<dbReference type="GO" id="GO:0048029">
    <property type="term" value="F:monosaccharide binding"/>
    <property type="evidence" value="ECO:0007669"/>
    <property type="project" value="TreeGrafter"/>
</dbReference>
<proteinExistence type="inferred from homology"/>
<dbReference type="GO" id="GO:0005524">
    <property type="term" value="F:ATP binding"/>
    <property type="evidence" value="ECO:0007669"/>
    <property type="project" value="TreeGrafter"/>
</dbReference>
<evidence type="ECO:0000256" key="8">
    <source>
        <dbReference type="ARBA" id="ARBA00023152"/>
    </source>
</evidence>
<accession>A0A3D9RR18</accession>
<keyword evidence="3" id="KW-0963">Cytoplasm</keyword>
<dbReference type="InterPro" id="IPR000023">
    <property type="entry name" value="Phosphofructokinase_dom"/>
</dbReference>
<dbReference type="InterPro" id="IPR035966">
    <property type="entry name" value="PKF_sf"/>
</dbReference>
<dbReference type="NCBIfam" id="NF002872">
    <property type="entry name" value="PRK03202.1"/>
    <property type="match status" value="1"/>
</dbReference>
<dbReference type="Gene3D" id="3.40.50.450">
    <property type="match status" value="1"/>
</dbReference>
<evidence type="ECO:0000256" key="2">
    <source>
        <dbReference type="ARBA" id="ARBA00004679"/>
    </source>
</evidence>
<dbReference type="UniPathway" id="UPA00109">
    <property type="reaction ID" value="UER00182"/>
</dbReference>
<keyword evidence="12" id="KW-1185">Reference proteome</keyword>
<evidence type="ECO:0000256" key="7">
    <source>
        <dbReference type="ARBA" id="ARBA00022842"/>
    </source>
</evidence>
<dbReference type="Gene3D" id="3.40.50.460">
    <property type="entry name" value="Phosphofructokinase domain"/>
    <property type="match status" value="1"/>
</dbReference>
<feature type="domain" description="Phosphofructokinase" evidence="10">
    <location>
        <begin position="9"/>
        <end position="337"/>
    </location>
</feature>
<dbReference type="PRINTS" id="PR00476">
    <property type="entry name" value="PHFRCTKINASE"/>
</dbReference>
<comment type="pathway">
    <text evidence="2">Carbohydrate degradation; glycolysis; D-glyceraldehyde 3-phosphate and glycerone phosphate from D-glucose: step 3/4.</text>
</comment>
<comment type="similarity">
    <text evidence="9">Belongs to the phosphofructokinase type A (PFKA) family.</text>
</comment>
<dbReference type="SUPFAM" id="SSF53784">
    <property type="entry name" value="Phosphofructokinase"/>
    <property type="match status" value="1"/>
</dbReference>
<keyword evidence="4" id="KW-0808">Transferase</keyword>
<protein>
    <submittedName>
        <fullName evidence="11">6-phosphofructokinase 1</fullName>
    </submittedName>
</protein>
<dbReference type="AlphaFoldDB" id="A0A3D9RR18"/>
<evidence type="ECO:0000256" key="9">
    <source>
        <dbReference type="ARBA" id="ARBA00038478"/>
    </source>
</evidence>
<gene>
    <name evidence="11" type="ORF">BX611_3002</name>
</gene>
<comment type="cofactor">
    <cofactor evidence="1">
        <name>Mg(2+)</name>
        <dbReference type="ChEBI" id="CHEBI:18420"/>
    </cofactor>
</comment>
<evidence type="ECO:0000256" key="6">
    <source>
        <dbReference type="ARBA" id="ARBA00022777"/>
    </source>
</evidence>
<dbReference type="PANTHER" id="PTHR13697:SF52">
    <property type="entry name" value="ATP-DEPENDENT 6-PHOSPHOFRUCTOKINASE 3"/>
    <property type="match status" value="1"/>
</dbReference>
<dbReference type="GO" id="GO:0061621">
    <property type="term" value="P:canonical glycolysis"/>
    <property type="evidence" value="ECO:0007669"/>
    <property type="project" value="TreeGrafter"/>
</dbReference>
<evidence type="ECO:0000256" key="1">
    <source>
        <dbReference type="ARBA" id="ARBA00001946"/>
    </source>
</evidence>
<comment type="caution">
    <text evidence="11">The sequence shown here is derived from an EMBL/GenBank/DDBJ whole genome shotgun (WGS) entry which is preliminary data.</text>
</comment>
<reference evidence="11 12" key="1">
    <citation type="submission" date="2018-08" db="EMBL/GenBank/DDBJ databases">
        <title>Genomic Encyclopedia of Type Strains, Phase III (KMG-III): the genomes of soil and plant-associated and newly described type strains.</title>
        <authorList>
            <person name="Whitman W."/>
        </authorList>
    </citation>
    <scope>NUCLEOTIDE SEQUENCE [LARGE SCALE GENOMIC DNA]</scope>
    <source>
        <strain evidence="11 12">325-5</strain>
    </source>
</reference>
<dbReference type="GO" id="GO:0003872">
    <property type="term" value="F:6-phosphofructokinase activity"/>
    <property type="evidence" value="ECO:0007669"/>
    <property type="project" value="InterPro"/>
</dbReference>
<dbReference type="GO" id="GO:0005945">
    <property type="term" value="C:6-phosphofructokinase complex"/>
    <property type="evidence" value="ECO:0007669"/>
    <property type="project" value="TreeGrafter"/>
</dbReference>
<keyword evidence="7" id="KW-0460">Magnesium</keyword>
<dbReference type="GO" id="GO:0006002">
    <property type="term" value="P:fructose 6-phosphate metabolic process"/>
    <property type="evidence" value="ECO:0007669"/>
    <property type="project" value="InterPro"/>
</dbReference>
<evidence type="ECO:0000256" key="3">
    <source>
        <dbReference type="ARBA" id="ARBA00022490"/>
    </source>
</evidence>
<organism evidence="11 12">
    <name type="scientific">Lutibacter oceani</name>
    <dbReference type="NCBI Taxonomy" id="1853311"/>
    <lineage>
        <taxon>Bacteria</taxon>
        <taxon>Pseudomonadati</taxon>
        <taxon>Bacteroidota</taxon>
        <taxon>Flavobacteriia</taxon>
        <taxon>Flavobacteriales</taxon>
        <taxon>Flavobacteriaceae</taxon>
        <taxon>Lutibacter</taxon>
    </lineage>
</organism>
<keyword evidence="5" id="KW-0479">Metal-binding</keyword>
<evidence type="ECO:0000256" key="5">
    <source>
        <dbReference type="ARBA" id="ARBA00022723"/>
    </source>
</evidence>
<dbReference type="Pfam" id="PF00365">
    <property type="entry name" value="PFK"/>
    <property type="match status" value="1"/>
</dbReference>
<evidence type="ECO:0000313" key="12">
    <source>
        <dbReference type="Proteomes" id="UP000256429"/>
    </source>
</evidence>
<evidence type="ECO:0000256" key="4">
    <source>
        <dbReference type="ARBA" id="ARBA00022679"/>
    </source>
</evidence>
<name>A0A3D9RR18_9FLAO</name>
<sequence length="398" mass="43943">MAKKVKGTIAILTGGGDVPGLNPAIRAITIRAIREGYRVIGLRRGWAGIVEMIQDPKVDNSYNFVELTQIIVNRAGRTGGTFLHSSRTRPSHLPKASVPEHLKDAYKDEYNDMTKVVLDNLNYLGVDYLIPIGGDDTLSYAVRLYQEGVKVVAIPKTMDNDVPGTDYCIGFSTCVTRTINMTNTLRTSAGSHERFLVLEVFGRYAGFTAMLPTMAGAANRCVIPEYKFNIDKLTERLIEDRAENPSNYSVVLVSEGAMFEGGEMVFKDGEKDQFGHAKLGGIGELVSQRLKELSPKYNNGKKINVINQKLGYLVRGGDPDAIDSIVPMAYGNLALDLILKGIHGRLVVLKNGRYDNVPIDVVTGKSKLVNISKFYNTERLCPTYNSFEMNPLFIMTSE</sequence>
<dbReference type="PANTHER" id="PTHR13697">
    <property type="entry name" value="PHOSPHOFRUCTOKINASE"/>
    <property type="match status" value="1"/>
</dbReference>
<evidence type="ECO:0000313" key="11">
    <source>
        <dbReference type="EMBL" id="REE78865.1"/>
    </source>
</evidence>
<dbReference type="RefSeq" id="WP_115882770.1">
    <property type="nucleotide sequence ID" value="NZ_QTTQ01000013.1"/>
</dbReference>
<keyword evidence="6 11" id="KW-0418">Kinase</keyword>
<dbReference type="Proteomes" id="UP000256429">
    <property type="component" value="Unassembled WGS sequence"/>
</dbReference>
<dbReference type="GO" id="GO:0030388">
    <property type="term" value="P:fructose 1,6-bisphosphate metabolic process"/>
    <property type="evidence" value="ECO:0007669"/>
    <property type="project" value="TreeGrafter"/>
</dbReference>
<dbReference type="GO" id="GO:0016208">
    <property type="term" value="F:AMP binding"/>
    <property type="evidence" value="ECO:0007669"/>
    <property type="project" value="TreeGrafter"/>
</dbReference>